<feature type="transmembrane region" description="Helical" evidence="1">
    <location>
        <begin position="14"/>
        <end position="40"/>
    </location>
</feature>
<proteinExistence type="predicted"/>
<gene>
    <name evidence="2" type="ORF">N5D63_12480</name>
</gene>
<keyword evidence="1" id="KW-1133">Transmembrane helix</keyword>
<evidence type="ECO:0000256" key="1">
    <source>
        <dbReference type="SAM" id="Phobius"/>
    </source>
</evidence>
<feature type="transmembrane region" description="Helical" evidence="1">
    <location>
        <begin position="52"/>
        <end position="69"/>
    </location>
</feature>
<name>A0AA42TPI3_9BURK</name>
<sequence length="75" mass="8892">MEFFIEHEKIIKQIFVVVLLCALVIVFWKKVLLFVCAVGASVFTAEFIAKDIGVLIFVFYCLYVFFNFFKKIYYD</sequence>
<dbReference type="RefSeq" id="WP_280008318.1">
    <property type="nucleotide sequence ID" value="NZ_JAOCEK010000008.1"/>
</dbReference>
<dbReference type="Proteomes" id="UP001161065">
    <property type="component" value="Unassembled WGS sequence"/>
</dbReference>
<comment type="caution">
    <text evidence="2">The sequence shown here is derived from an EMBL/GenBank/DDBJ whole genome shotgun (WGS) entry which is preliminary data.</text>
</comment>
<keyword evidence="1" id="KW-0812">Transmembrane</keyword>
<organism evidence="2 3">
    <name type="scientific">Comamonas thiooxydans</name>
    <dbReference type="NCBI Taxonomy" id="363952"/>
    <lineage>
        <taxon>Bacteria</taxon>
        <taxon>Pseudomonadati</taxon>
        <taxon>Pseudomonadota</taxon>
        <taxon>Betaproteobacteria</taxon>
        <taxon>Burkholderiales</taxon>
        <taxon>Comamonadaceae</taxon>
        <taxon>Comamonas</taxon>
    </lineage>
</organism>
<keyword evidence="1" id="KW-0472">Membrane</keyword>
<accession>A0AA42TPI3</accession>
<dbReference type="AlphaFoldDB" id="A0AA42TPI3"/>
<dbReference type="EMBL" id="JAOCEK010000008">
    <property type="protein sequence ID" value="MDH1334952.1"/>
    <property type="molecule type" value="Genomic_DNA"/>
</dbReference>
<reference evidence="2" key="1">
    <citation type="submission" date="2022-09" db="EMBL/GenBank/DDBJ databases">
        <title>Intensive care unit water sources are persistently colonized with multi-drug resistant bacteria and are the site of extensive horizontal gene transfer of antibiotic resistance genes.</title>
        <authorList>
            <person name="Diorio-Toth L."/>
        </authorList>
    </citation>
    <scope>NUCLEOTIDE SEQUENCE</scope>
    <source>
        <strain evidence="2">GD03832</strain>
    </source>
</reference>
<protein>
    <submittedName>
        <fullName evidence="2">Uncharacterized protein</fullName>
    </submittedName>
</protein>
<evidence type="ECO:0000313" key="2">
    <source>
        <dbReference type="EMBL" id="MDH1334952.1"/>
    </source>
</evidence>
<evidence type="ECO:0000313" key="3">
    <source>
        <dbReference type="Proteomes" id="UP001161065"/>
    </source>
</evidence>